<keyword evidence="1" id="KW-0812">Transmembrane</keyword>
<dbReference type="SUPFAM" id="SSF52540">
    <property type="entry name" value="P-loop containing nucleoside triphosphate hydrolases"/>
    <property type="match status" value="1"/>
</dbReference>
<dbReference type="PANTHER" id="PTHR32309:SF31">
    <property type="entry name" value="CAPSULAR EXOPOLYSACCHARIDE FAMILY"/>
    <property type="match status" value="1"/>
</dbReference>
<protein>
    <submittedName>
        <fullName evidence="2">Lipopolysaccharide biosynthesis protein</fullName>
    </submittedName>
</protein>
<dbReference type="EMBL" id="PPSL01000001">
    <property type="protein sequence ID" value="PQJ12937.1"/>
    <property type="molecule type" value="Genomic_DNA"/>
</dbReference>
<dbReference type="RefSeq" id="WP_105037821.1">
    <property type="nucleotide sequence ID" value="NZ_PPSL01000001.1"/>
</dbReference>
<dbReference type="PANTHER" id="PTHR32309">
    <property type="entry name" value="TYROSINE-PROTEIN KINASE"/>
    <property type="match status" value="1"/>
</dbReference>
<dbReference type="AlphaFoldDB" id="A0A2S7T263"/>
<keyword evidence="1" id="KW-1133">Transmembrane helix</keyword>
<dbReference type="InterPro" id="IPR050445">
    <property type="entry name" value="Bact_polysacc_biosynth/exp"/>
</dbReference>
<proteinExistence type="predicted"/>
<name>A0A2S7T263_9BACT</name>
<organism evidence="2 3">
    <name type="scientific">Flavipsychrobacter stenotrophus</name>
    <dbReference type="NCBI Taxonomy" id="2077091"/>
    <lineage>
        <taxon>Bacteria</taxon>
        <taxon>Pseudomonadati</taxon>
        <taxon>Bacteroidota</taxon>
        <taxon>Chitinophagia</taxon>
        <taxon>Chitinophagales</taxon>
        <taxon>Chitinophagaceae</taxon>
        <taxon>Flavipsychrobacter</taxon>
    </lineage>
</organism>
<evidence type="ECO:0000256" key="1">
    <source>
        <dbReference type="SAM" id="Phobius"/>
    </source>
</evidence>
<accession>A0A2S7T263</accession>
<feature type="transmembrane region" description="Helical" evidence="1">
    <location>
        <begin position="15"/>
        <end position="32"/>
    </location>
</feature>
<comment type="caution">
    <text evidence="2">The sequence shown here is derived from an EMBL/GenBank/DDBJ whole genome shotgun (WGS) entry which is preliminary data.</text>
</comment>
<evidence type="ECO:0000313" key="2">
    <source>
        <dbReference type="EMBL" id="PQJ12937.1"/>
    </source>
</evidence>
<dbReference type="Proteomes" id="UP000239872">
    <property type="component" value="Unassembled WGS sequence"/>
</dbReference>
<dbReference type="Gene3D" id="3.40.50.300">
    <property type="entry name" value="P-loop containing nucleotide triphosphate hydrolases"/>
    <property type="match status" value="1"/>
</dbReference>
<sequence>MEGKRFLNILKKQKYTLMAIPVLVMVIAFILTRKLPNVYSSKGSLAAGIVKASAQMSILDANPLQESKVSQEFGNMIQLMQMKKVYDQVSYKLILHDLEGEDPFRKASKLMGELNENARKHAITVYKDLYNKRQPLSLWDQDQKGLNDLIISMGYDYESLSKKMRVYRIDNSDFITAEFESESPILSAFAVNTLFSEFIAYHTSINHESEERTIKFLGDLLNEKRNALDTSMGSLKRFKIDNRLLNLTDQGKSLYAQITEFENKIQEVQKTIDANTGALENLNEKFTSEEQRNIDKVLSSMNQSVISLTEQINIAQDEYTKSGFESRYLKKIDSLVNAKKLVLTQASNRYTANPNATKDNLVSQRISLEVNRDMAQSGIKSLQKELRRLNNRFDTLVPKEATINTYEGNISVASQEYVEIQKKYNQATMAFNSSAQIKQIEMAMPGNKQPSKKMLLVLVSGIGSLVVCLSVIFMLFYLDNSLKYVDELSNKTNLPVLGTLPYIVHSSLLNLNELWAPDNNSPIDQEFRNQLRSVRFETENCMEGNHMLTVTSLAEGEGKTFLSMCLASAYTMVNKKVLLIDGNFTNNTISTLTDPAYYIEDFLTGRTNIPYPGEETDITIIGNKGQDISLFEINTEAVIRQKIQQLKDAFDIIIVESSSLNTMNQAKEWITVTDKVIASFEANKIISGEKKIFVGYLKSLNNKYIGWVMNRLTEDEDAPKPKRRFFRKKADQ</sequence>
<gene>
    <name evidence="2" type="ORF">CJD36_004105</name>
</gene>
<keyword evidence="1" id="KW-0472">Membrane</keyword>
<feature type="transmembrane region" description="Helical" evidence="1">
    <location>
        <begin position="454"/>
        <end position="478"/>
    </location>
</feature>
<evidence type="ECO:0000313" key="3">
    <source>
        <dbReference type="Proteomes" id="UP000239872"/>
    </source>
</evidence>
<reference evidence="2 3" key="1">
    <citation type="submission" date="2018-01" db="EMBL/GenBank/DDBJ databases">
        <title>A novel member of the phylum Bacteroidetes isolated from glacier ice.</title>
        <authorList>
            <person name="Liu Q."/>
            <person name="Xin Y.-H."/>
        </authorList>
    </citation>
    <scope>NUCLEOTIDE SEQUENCE [LARGE SCALE GENOMIC DNA]</scope>
    <source>
        <strain evidence="2 3">RB1R16</strain>
    </source>
</reference>
<dbReference type="InterPro" id="IPR027417">
    <property type="entry name" value="P-loop_NTPase"/>
</dbReference>
<keyword evidence="3" id="KW-1185">Reference proteome</keyword>
<dbReference type="OrthoDB" id="972983at2"/>